<evidence type="ECO:0000313" key="3">
    <source>
        <dbReference type="Proteomes" id="UP000218231"/>
    </source>
</evidence>
<dbReference type="Proteomes" id="UP000218231">
    <property type="component" value="Unassembled WGS sequence"/>
</dbReference>
<dbReference type="EMBL" id="LIAE01006382">
    <property type="protein sequence ID" value="PAV90342.1"/>
    <property type="molecule type" value="Genomic_DNA"/>
</dbReference>
<gene>
    <name evidence="2" type="ORF">WR25_25170</name>
</gene>
<sequence length="87" mass="9499">MQWLEVYCVTGGVESGLAHSVTSSNSPSSMSSTSSSVEHSPIDSATSRHARRKWSSAIKVAQGLYRFKHNLAKNELNLSVLILIHKT</sequence>
<accession>A0A2A2LVV7</accession>
<organism evidence="2 3">
    <name type="scientific">Diploscapter pachys</name>
    <dbReference type="NCBI Taxonomy" id="2018661"/>
    <lineage>
        <taxon>Eukaryota</taxon>
        <taxon>Metazoa</taxon>
        <taxon>Ecdysozoa</taxon>
        <taxon>Nematoda</taxon>
        <taxon>Chromadorea</taxon>
        <taxon>Rhabditida</taxon>
        <taxon>Rhabditina</taxon>
        <taxon>Rhabditomorpha</taxon>
        <taxon>Rhabditoidea</taxon>
        <taxon>Rhabditidae</taxon>
        <taxon>Diploscapter</taxon>
    </lineage>
</organism>
<name>A0A2A2LVV7_9BILA</name>
<protein>
    <submittedName>
        <fullName evidence="2">Uncharacterized protein</fullName>
    </submittedName>
</protein>
<evidence type="ECO:0000256" key="1">
    <source>
        <dbReference type="SAM" id="MobiDB-lite"/>
    </source>
</evidence>
<proteinExistence type="predicted"/>
<feature type="region of interest" description="Disordered" evidence="1">
    <location>
        <begin position="18"/>
        <end position="53"/>
    </location>
</feature>
<dbReference type="OrthoDB" id="5863129at2759"/>
<dbReference type="AlphaFoldDB" id="A0A2A2LVV7"/>
<evidence type="ECO:0000313" key="2">
    <source>
        <dbReference type="EMBL" id="PAV90342.1"/>
    </source>
</evidence>
<keyword evidence="3" id="KW-1185">Reference proteome</keyword>
<comment type="caution">
    <text evidence="2">The sequence shown here is derived from an EMBL/GenBank/DDBJ whole genome shotgun (WGS) entry which is preliminary data.</text>
</comment>
<feature type="compositionally biased region" description="Low complexity" evidence="1">
    <location>
        <begin position="19"/>
        <end position="39"/>
    </location>
</feature>
<reference evidence="2 3" key="1">
    <citation type="journal article" date="2017" name="Curr. Biol.">
        <title>Genome architecture and evolution of a unichromosomal asexual nematode.</title>
        <authorList>
            <person name="Fradin H."/>
            <person name="Zegar C."/>
            <person name="Gutwein M."/>
            <person name="Lucas J."/>
            <person name="Kovtun M."/>
            <person name="Corcoran D."/>
            <person name="Baugh L.R."/>
            <person name="Kiontke K."/>
            <person name="Gunsalus K."/>
            <person name="Fitch D.H."/>
            <person name="Piano F."/>
        </authorList>
    </citation>
    <scope>NUCLEOTIDE SEQUENCE [LARGE SCALE GENOMIC DNA]</scope>
    <source>
        <strain evidence="2">PF1309</strain>
    </source>
</reference>